<dbReference type="AlphaFoldDB" id="A0A1Y4LBZ3"/>
<feature type="transmembrane region" description="Helical" evidence="1">
    <location>
        <begin position="76"/>
        <end position="94"/>
    </location>
</feature>
<keyword evidence="1" id="KW-1133">Transmembrane helix</keyword>
<feature type="transmembrane region" description="Helical" evidence="1">
    <location>
        <begin position="12"/>
        <end position="29"/>
    </location>
</feature>
<evidence type="ECO:0000313" key="3">
    <source>
        <dbReference type="Proteomes" id="UP000195897"/>
    </source>
</evidence>
<reference evidence="3" key="1">
    <citation type="submission" date="2017-04" db="EMBL/GenBank/DDBJ databases">
        <title>Function of individual gut microbiota members based on whole genome sequencing of pure cultures obtained from chicken caecum.</title>
        <authorList>
            <person name="Medvecky M."/>
            <person name="Cejkova D."/>
            <person name="Polansky O."/>
            <person name="Karasova D."/>
            <person name="Kubasova T."/>
            <person name="Cizek A."/>
            <person name="Rychlik I."/>
        </authorList>
    </citation>
    <scope>NUCLEOTIDE SEQUENCE [LARGE SCALE GENOMIC DNA]</scope>
    <source>
        <strain evidence="3">An180</strain>
    </source>
</reference>
<feature type="transmembrane region" description="Helical" evidence="1">
    <location>
        <begin position="41"/>
        <end position="69"/>
    </location>
</feature>
<gene>
    <name evidence="2" type="ORF">B5F17_05025</name>
</gene>
<keyword evidence="1" id="KW-0812">Transmembrane</keyword>
<organism evidence="2 3">
    <name type="scientific">Butyricicoccus pullicaecorum</name>
    <dbReference type="NCBI Taxonomy" id="501571"/>
    <lineage>
        <taxon>Bacteria</taxon>
        <taxon>Bacillati</taxon>
        <taxon>Bacillota</taxon>
        <taxon>Clostridia</taxon>
        <taxon>Eubacteriales</taxon>
        <taxon>Butyricicoccaceae</taxon>
        <taxon>Butyricicoccus</taxon>
    </lineage>
</organism>
<accession>A0A1Y4LBZ3</accession>
<dbReference type="Proteomes" id="UP000195897">
    <property type="component" value="Unassembled WGS sequence"/>
</dbReference>
<protein>
    <submittedName>
        <fullName evidence="2">Uncharacterized protein</fullName>
    </submittedName>
</protein>
<proteinExistence type="predicted"/>
<dbReference type="EMBL" id="NFKK01000004">
    <property type="protein sequence ID" value="OUP53370.1"/>
    <property type="molecule type" value="Genomic_DNA"/>
</dbReference>
<sequence>MPIPMKRKTGYAFAYGSLAIAGIFMLLYLRSGWILHPLPVVLYGGLGLTLVASVVGAIILAADGVRLLLRRPVGRWYKIVLDFVPLLLWLIFWML</sequence>
<evidence type="ECO:0000313" key="2">
    <source>
        <dbReference type="EMBL" id="OUP53370.1"/>
    </source>
</evidence>
<evidence type="ECO:0000256" key="1">
    <source>
        <dbReference type="SAM" id="Phobius"/>
    </source>
</evidence>
<name>A0A1Y4LBZ3_9FIRM</name>
<keyword evidence="1" id="KW-0472">Membrane</keyword>
<comment type="caution">
    <text evidence="2">The sequence shown here is derived from an EMBL/GenBank/DDBJ whole genome shotgun (WGS) entry which is preliminary data.</text>
</comment>